<feature type="binding site" evidence="4">
    <location>
        <begin position="305"/>
        <end position="308"/>
    </location>
    <ligand>
        <name>GTP</name>
        <dbReference type="ChEBI" id="CHEBI:37565"/>
    </ligand>
</feature>
<dbReference type="GO" id="GO:0005525">
    <property type="term" value="F:GTP binding"/>
    <property type="evidence" value="ECO:0007669"/>
    <property type="project" value="UniProtKB-KW"/>
</dbReference>
<dbReference type="InterPro" id="IPR001019">
    <property type="entry name" value="Gprotein_alpha_su"/>
</dbReference>
<dbReference type="GO" id="GO:0001664">
    <property type="term" value="F:G protein-coupled receptor binding"/>
    <property type="evidence" value="ECO:0007669"/>
    <property type="project" value="TreeGrafter"/>
</dbReference>
<evidence type="ECO:0000256" key="5">
    <source>
        <dbReference type="PIRSR" id="PIRSR601019-2"/>
    </source>
</evidence>
<dbReference type="PRINTS" id="PR00318">
    <property type="entry name" value="GPROTEINA"/>
</dbReference>
<dbReference type="PANTHER" id="PTHR10218:SF194">
    <property type="entry name" value="G PROTEIN, ALPHA SUBUNIT"/>
    <property type="match status" value="1"/>
</dbReference>
<reference evidence="7" key="1">
    <citation type="submission" date="2022-11" db="UniProtKB">
        <authorList>
            <consortium name="WormBaseParasite"/>
        </authorList>
    </citation>
    <scope>IDENTIFICATION</scope>
</reference>
<keyword evidence="5" id="KW-0460">Magnesium</keyword>
<dbReference type="GO" id="GO:0007191">
    <property type="term" value="P:adenylate cyclase-activating dopamine receptor signaling pathway"/>
    <property type="evidence" value="ECO:0007669"/>
    <property type="project" value="TreeGrafter"/>
</dbReference>
<accession>A0A914PAZ8</accession>
<evidence type="ECO:0000313" key="7">
    <source>
        <dbReference type="WBParaSite" id="PDA_v2.g11897.t1"/>
    </source>
</evidence>
<dbReference type="PANTHER" id="PTHR10218">
    <property type="entry name" value="GTP-BINDING PROTEIN ALPHA SUBUNIT"/>
    <property type="match status" value="1"/>
</dbReference>
<evidence type="ECO:0000256" key="4">
    <source>
        <dbReference type="PIRSR" id="PIRSR601019-1"/>
    </source>
</evidence>
<feature type="binding site" evidence="5">
    <location>
        <position position="206"/>
    </location>
    <ligand>
        <name>Mg(2+)</name>
        <dbReference type="ChEBI" id="CHEBI:18420"/>
    </ligand>
</feature>
<sequence length="404" mass="47720">MRCCFGNGNISPEEQQNENEEELKKDVVIRFFMAGMGSAGKSTIIRHLIYLCKTNPRNKYCNEDWSEKQNDEIEFECDTEIWKNKIRENIINAFDIFIKQVYENSEKFQNPDLEIFAKSLQNLNKNKSQISLIEMSDLFYSRLICLLKDPAFKRALAMKNRIQIHEPERKLFDGLKYFLNEEKLKIVFSKNYVPSEADKIRCRLPTIGVQRHYFILKKTKIEIYDAGGQKSERAELLNNLNKWNTSRNCTSNNESFILFVASLADYNVRHPNYPHQTLLDESAAFMDILLNNDHIRHCGILIFFNKKDRFFEKLSDQFCRNDIDFIKESLSPIELKEYKLYGRFRRKTMYKAAEYKFIKILKQKYKDRSCYSKNTCAIDPTIMGTFISVIKNEIFIKVVSEIVP</sequence>
<evidence type="ECO:0000256" key="3">
    <source>
        <dbReference type="ARBA" id="ARBA00023224"/>
    </source>
</evidence>
<protein>
    <submittedName>
        <fullName evidence="7">Uncharacterized protein</fullName>
    </submittedName>
</protein>
<keyword evidence="3" id="KW-0807">Transducer</keyword>
<evidence type="ECO:0000256" key="1">
    <source>
        <dbReference type="ARBA" id="ARBA00022741"/>
    </source>
</evidence>
<dbReference type="WBParaSite" id="PDA_v2.g11897.t1">
    <property type="protein sequence ID" value="PDA_v2.g11897.t1"/>
    <property type="gene ID" value="PDA_v2.g11897"/>
</dbReference>
<keyword evidence="5" id="KW-0479">Metal-binding</keyword>
<dbReference type="GO" id="GO:0007606">
    <property type="term" value="P:sensory perception of chemical stimulus"/>
    <property type="evidence" value="ECO:0007669"/>
    <property type="project" value="TreeGrafter"/>
</dbReference>
<dbReference type="GO" id="GO:0005737">
    <property type="term" value="C:cytoplasm"/>
    <property type="evidence" value="ECO:0007669"/>
    <property type="project" value="TreeGrafter"/>
</dbReference>
<dbReference type="Pfam" id="PF00503">
    <property type="entry name" value="G-alpha"/>
    <property type="match status" value="1"/>
</dbReference>
<dbReference type="SMART" id="SM00275">
    <property type="entry name" value="G_alpha"/>
    <property type="match status" value="1"/>
</dbReference>
<dbReference type="SUPFAM" id="SSF47895">
    <property type="entry name" value="Transducin (alpha subunit), insertion domain"/>
    <property type="match status" value="1"/>
</dbReference>
<feature type="binding site" evidence="4">
    <location>
        <begin position="225"/>
        <end position="229"/>
    </location>
    <ligand>
        <name>GTP</name>
        <dbReference type="ChEBI" id="CHEBI:37565"/>
    </ligand>
</feature>
<dbReference type="GO" id="GO:0003924">
    <property type="term" value="F:GTPase activity"/>
    <property type="evidence" value="ECO:0007669"/>
    <property type="project" value="InterPro"/>
</dbReference>
<keyword evidence="2 4" id="KW-0342">GTP-binding</keyword>
<dbReference type="SUPFAM" id="SSF52540">
    <property type="entry name" value="P-loop containing nucleoside triphosphate hydrolases"/>
    <property type="match status" value="1"/>
</dbReference>
<dbReference type="Gene3D" id="1.10.400.10">
    <property type="entry name" value="GI Alpha 1, domain 2-like"/>
    <property type="match status" value="1"/>
</dbReference>
<organism evidence="6 7">
    <name type="scientific">Panagrolaimus davidi</name>
    <dbReference type="NCBI Taxonomy" id="227884"/>
    <lineage>
        <taxon>Eukaryota</taxon>
        <taxon>Metazoa</taxon>
        <taxon>Ecdysozoa</taxon>
        <taxon>Nematoda</taxon>
        <taxon>Chromadorea</taxon>
        <taxon>Rhabditida</taxon>
        <taxon>Tylenchina</taxon>
        <taxon>Panagrolaimomorpha</taxon>
        <taxon>Panagrolaimoidea</taxon>
        <taxon>Panagrolaimidae</taxon>
        <taxon>Panagrolaimus</taxon>
    </lineage>
</organism>
<dbReference type="AlphaFoldDB" id="A0A914PAZ8"/>
<evidence type="ECO:0000256" key="2">
    <source>
        <dbReference type="ARBA" id="ARBA00023134"/>
    </source>
</evidence>
<dbReference type="GO" id="GO:0046872">
    <property type="term" value="F:metal ion binding"/>
    <property type="evidence" value="ECO:0007669"/>
    <property type="project" value="UniProtKB-KW"/>
</dbReference>
<dbReference type="InterPro" id="IPR027417">
    <property type="entry name" value="P-loop_NTPase"/>
</dbReference>
<evidence type="ECO:0000313" key="6">
    <source>
        <dbReference type="Proteomes" id="UP000887578"/>
    </source>
</evidence>
<keyword evidence="1 4" id="KW-0547">Nucleotide-binding</keyword>
<proteinExistence type="predicted"/>
<dbReference type="GO" id="GO:0031683">
    <property type="term" value="F:G-protein beta/gamma-subunit complex binding"/>
    <property type="evidence" value="ECO:0007669"/>
    <property type="project" value="InterPro"/>
</dbReference>
<dbReference type="Proteomes" id="UP000887578">
    <property type="component" value="Unplaced"/>
</dbReference>
<dbReference type="Gene3D" id="3.40.50.300">
    <property type="entry name" value="P-loop containing nucleotide triphosphate hydrolases"/>
    <property type="match status" value="1"/>
</dbReference>
<feature type="binding site" evidence="5">
    <location>
        <position position="42"/>
    </location>
    <ligand>
        <name>Mg(2+)</name>
        <dbReference type="ChEBI" id="CHEBI:18420"/>
    </ligand>
</feature>
<name>A0A914PAZ8_9BILA</name>
<dbReference type="InterPro" id="IPR011025">
    <property type="entry name" value="GproteinA_insert"/>
</dbReference>
<dbReference type="GO" id="GO:0005834">
    <property type="term" value="C:heterotrimeric G-protein complex"/>
    <property type="evidence" value="ECO:0007669"/>
    <property type="project" value="TreeGrafter"/>
</dbReference>
<dbReference type="PROSITE" id="PS51882">
    <property type="entry name" value="G_ALPHA"/>
    <property type="match status" value="1"/>
</dbReference>
<keyword evidence="6" id="KW-1185">Reference proteome</keyword>